<gene>
    <name evidence="2" type="ORF">Pka01_23590</name>
</gene>
<dbReference type="EMBL" id="BONV01000007">
    <property type="protein sequence ID" value="GIG79232.1"/>
    <property type="molecule type" value="Genomic_DNA"/>
</dbReference>
<sequence length="144" mass="16011">MNMEEELSPGQALDEIDRVDRQVRRSARAVARLFLILGLCSMVYWPAVSLGRGLVAGLAGAGWIVLTIASCVYWSRMRVHDRYTMWINSRASAAYVLATLVVFVFVTVFLPDDRGPGWIAVLVAVSVLVGSPLVYAAWRIRGRR</sequence>
<organism evidence="2 3">
    <name type="scientific">Planotetraspora kaengkrachanensis</name>
    <dbReference type="NCBI Taxonomy" id="575193"/>
    <lineage>
        <taxon>Bacteria</taxon>
        <taxon>Bacillati</taxon>
        <taxon>Actinomycetota</taxon>
        <taxon>Actinomycetes</taxon>
        <taxon>Streptosporangiales</taxon>
        <taxon>Streptosporangiaceae</taxon>
        <taxon>Planotetraspora</taxon>
    </lineage>
</organism>
<evidence type="ECO:0000313" key="2">
    <source>
        <dbReference type="EMBL" id="GIG79232.1"/>
    </source>
</evidence>
<dbReference type="Proteomes" id="UP000630097">
    <property type="component" value="Unassembled WGS sequence"/>
</dbReference>
<reference evidence="2 3" key="1">
    <citation type="submission" date="2021-01" db="EMBL/GenBank/DDBJ databases">
        <title>Whole genome shotgun sequence of Planotetraspora kaengkrachanensis NBRC 104272.</title>
        <authorList>
            <person name="Komaki H."/>
            <person name="Tamura T."/>
        </authorList>
    </citation>
    <scope>NUCLEOTIDE SEQUENCE [LARGE SCALE GENOMIC DNA]</scope>
    <source>
        <strain evidence="2 3">NBRC 104272</strain>
    </source>
</reference>
<protein>
    <submittedName>
        <fullName evidence="2">Uncharacterized protein</fullName>
    </submittedName>
</protein>
<feature type="transmembrane region" description="Helical" evidence="1">
    <location>
        <begin position="117"/>
        <end position="138"/>
    </location>
</feature>
<comment type="caution">
    <text evidence="2">The sequence shown here is derived from an EMBL/GenBank/DDBJ whole genome shotgun (WGS) entry which is preliminary data.</text>
</comment>
<feature type="transmembrane region" description="Helical" evidence="1">
    <location>
        <begin position="29"/>
        <end position="47"/>
    </location>
</feature>
<keyword evidence="1" id="KW-0472">Membrane</keyword>
<name>A0A8J3PRI1_9ACTN</name>
<proteinExistence type="predicted"/>
<accession>A0A8J3PRI1</accession>
<keyword evidence="1" id="KW-0812">Transmembrane</keyword>
<dbReference type="AlphaFoldDB" id="A0A8J3PRI1"/>
<feature type="transmembrane region" description="Helical" evidence="1">
    <location>
        <begin position="94"/>
        <end position="111"/>
    </location>
</feature>
<keyword evidence="3" id="KW-1185">Reference proteome</keyword>
<evidence type="ECO:0000313" key="3">
    <source>
        <dbReference type="Proteomes" id="UP000630097"/>
    </source>
</evidence>
<keyword evidence="1" id="KW-1133">Transmembrane helix</keyword>
<feature type="transmembrane region" description="Helical" evidence="1">
    <location>
        <begin position="53"/>
        <end position="74"/>
    </location>
</feature>
<evidence type="ECO:0000256" key="1">
    <source>
        <dbReference type="SAM" id="Phobius"/>
    </source>
</evidence>